<sequence length="38" mass="4135">AYADKFDIVRRGLEGVYEVGTKPVAAGLGGTQKYPYLM</sequence>
<accession>X0WNF9</accession>
<evidence type="ECO:0000313" key="1">
    <source>
        <dbReference type="EMBL" id="GAG14241.1"/>
    </source>
</evidence>
<dbReference type="EMBL" id="BARS01037534">
    <property type="protein sequence ID" value="GAG14241.1"/>
    <property type="molecule type" value="Genomic_DNA"/>
</dbReference>
<organism evidence="1">
    <name type="scientific">marine sediment metagenome</name>
    <dbReference type="NCBI Taxonomy" id="412755"/>
    <lineage>
        <taxon>unclassified sequences</taxon>
        <taxon>metagenomes</taxon>
        <taxon>ecological metagenomes</taxon>
    </lineage>
</organism>
<protein>
    <submittedName>
        <fullName evidence="1">Uncharacterized protein</fullName>
    </submittedName>
</protein>
<comment type="caution">
    <text evidence="1">The sequence shown here is derived from an EMBL/GenBank/DDBJ whole genome shotgun (WGS) entry which is preliminary data.</text>
</comment>
<reference evidence="1" key="1">
    <citation type="journal article" date="2014" name="Front. Microbiol.">
        <title>High frequency of phylogenetically diverse reductive dehalogenase-homologous genes in deep subseafloor sedimentary metagenomes.</title>
        <authorList>
            <person name="Kawai M."/>
            <person name="Futagami T."/>
            <person name="Toyoda A."/>
            <person name="Takaki Y."/>
            <person name="Nishi S."/>
            <person name="Hori S."/>
            <person name="Arai W."/>
            <person name="Tsubouchi T."/>
            <person name="Morono Y."/>
            <person name="Uchiyama I."/>
            <person name="Ito T."/>
            <person name="Fujiyama A."/>
            <person name="Inagaki F."/>
            <person name="Takami H."/>
        </authorList>
    </citation>
    <scope>NUCLEOTIDE SEQUENCE</scope>
    <source>
        <strain evidence="1">Expedition CK06-06</strain>
    </source>
</reference>
<name>X0WNF9_9ZZZZ</name>
<gene>
    <name evidence="1" type="ORF">S01H1_57547</name>
</gene>
<feature type="non-terminal residue" evidence="1">
    <location>
        <position position="1"/>
    </location>
</feature>
<dbReference type="AlphaFoldDB" id="X0WNF9"/>
<proteinExistence type="predicted"/>